<evidence type="ECO:0000313" key="2">
    <source>
        <dbReference type="Proteomes" id="UP000001593"/>
    </source>
</evidence>
<protein>
    <submittedName>
        <fullName evidence="1">Uncharacterized protein</fullName>
    </submittedName>
</protein>
<reference evidence="1 2" key="1">
    <citation type="journal article" date="2007" name="Science">
        <title>Sea anemone genome reveals ancestral eumetazoan gene repertoire and genomic organization.</title>
        <authorList>
            <person name="Putnam N.H."/>
            <person name="Srivastava M."/>
            <person name="Hellsten U."/>
            <person name="Dirks B."/>
            <person name="Chapman J."/>
            <person name="Salamov A."/>
            <person name="Terry A."/>
            <person name="Shapiro H."/>
            <person name="Lindquist E."/>
            <person name="Kapitonov V.V."/>
            <person name="Jurka J."/>
            <person name="Genikhovich G."/>
            <person name="Grigoriev I.V."/>
            <person name="Lucas S.M."/>
            <person name="Steele R.E."/>
            <person name="Finnerty J.R."/>
            <person name="Technau U."/>
            <person name="Martindale M.Q."/>
            <person name="Rokhsar D.S."/>
        </authorList>
    </citation>
    <scope>NUCLEOTIDE SEQUENCE [LARGE SCALE GENOMIC DNA]</scope>
    <source>
        <strain evidence="2">CH2 X CH6</strain>
    </source>
</reference>
<organism evidence="1 2">
    <name type="scientific">Nematostella vectensis</name>
    <name type="common">Starlet sea anemone</name>
    <dbReference type="NCBI Taxonomy" id="45351"/>
    <lineage>
        <taxon>Eukaryota</taxon>
        <taxon>Metazoa</taxon>
        <taxon>Cnidaria</taxon>
        <taxon>Anthozoa</taxon>
        <taxon>Hexacorallia</taxon>
        <taxon>Actiniaria</taxon>
        <taxon>Edwardsiidae</taxon>
        <taxon>Nematostella</taxon>
    </lineage>
</organism>
<dbReference type="EMBL" id="DS469784">
    <property type="protein sequence ID" value="EDO33220.1"/>
    <property type="molecule type" value="Genomic_DNA"/>
</dbReference>
<evidence type="ECO:0000313" key="1">
    <source>
        <dbReference type="EMBL" id="EDO33220.1"/>
    </source>
</evidence>
<dbReference type="InParanoid" id="A7SSV5"/>
<sequence>MAVRGPEILCSWLFVDQKFRAHGCSWTRNSVLMAVRGPQNSVLMAVCGPEIPCSWLFVGQKFRVHGCSWARNSVFMAVRGQEIPCSWLFVGKKFRARGITSGPEIQCSWLFVVQKFRAHGCSWTRNSVLMAVRGPEIPCSWLFVGQKFRVHGCSWARNSVFMAVRGQEIPCSWLFVGKKFRARGITSGPEIQCSWLFVVQKFRVHGCSWARNSVFMAVCGPEILWSWALARNFWPTMSEKGKYDGRMCYGQDNQQEQSSYSTSNQLCEAIFTSVPEGNSERCFSYCEFGHWSISPICPNNSKPAGPTLQCNWMSFYRITFNRVIRHYHKEKFPSYLANNVRSLLKLVKALSSEKVKMSDDSLIRRAQNLLTELVGHL</sequence>
<proteinExistence type="predicted"/>
<dbReference type="HOGENOM" id="CLU_734262_0_0_1"/>
<dbReference type="AlphaFoldDB" id="A7SSV5"/>
<accession>A7SSV5</accession>
<dbReference type="Proteomes" id="UP000001593">
    <property type="component" value="Unassembled WGS sequence"/>
</dbReference>
<gene>
    <name evidence="1" type="ORF">NEMVEDRAFT_v1g216935</name>
</gene>
<name>A7SSV5_NEMVE</name>
<keyword evidence="2" id="KW-1185">Reference proteome</keyword>